<dbReference type="PROSITE" id="PS50914">
    <property type="entry name" value="BON"/>
    <property type="match status" value="2"/>
</dbReference>
<dbReference type="InterPro" id="IPR014004">
    <property type="entry name" value="Transpt-assoc_nodulatn_dom_bac"/>
</dbReference>
<proteinExistence type="predicted"/>
<protein>
    <submittedName>
        <fullName evidence="2">BON domain-containing protein</fullName>
    </submittedName>
</protein>
<sequence>MITTITSFSTQADERSNDWKATANDAWIDGKVEATLLFNGQLNTFDINTDVNNGKVILTGKVGSEVDKRLATELAESIDGVSEVDNRLSVVTPQDYEGKWDTFTNDMKDAKIATVIKTRLLLESELSGTDIDVDVSQGVVRLSGKVRNPSERDLAIAIAKNTADVSDVKSELSTDS</sequence>
<accession>A0ABR8LN98</accession>
<dbReference type="Gene3D" id="3.30.1340.30">
    <property type="match status" value="2"/>
</dbReference>
<dbReference type="PANTHER" id="PTHR34606">
    <property type="entry name" value="BON DOMAIN-CONTAINING PROTEIN"/>
    <property type="match status" value="1"/>
</dbReference>
<dbReference type="PANTHER" id="PTHR34606:SF15">
    <property type="entry name" value="BON DOMAIN-CONTAINING PROTEIN"/>
    <property type="match status" value="1"/>
</dbReference>
<dbReference type="InterPro" id="IPR007055">
    <property type="entry name" value="BON_dom"/>
</dbReference>
<dbReference type="Pfam" id="PF04972">
    <property type="entry name" value="BON"/>
    <property type="match status" value="2"/>
</dbReference>
<dbReference type="Proteomes" id="UP000624419">
    <property type="component" value="Unassembled WGS sequence"/>
</dbReference>
<organism evidence="2 3">
    <name type="scientific">Salinimonas profundi</name>
    <dbReference type="NCBI Taxonomy" id="2729140"/>
    <lineage>
        <taxon>Bacteria</taxon>
        <taxon>Pseudomonadati</taxon>
        <taxon>Pseudomonadota</taxon>
        <taxon>Gammaproteobacteria</taxon>
        <taxon>Alteromonadales</taxon>
        <taxon>Alteromonadaceae</taxon>
        <taxon>Alteromonas/Salinimonas group</taxon>
        <taxon>Salinimonas</taxon>
    </lineage>
</organism>
<feature type="domain" description="BON" evidence="1">
    <location>
        <begin position="108"/>
        <end position="176"/>
    </location>
</feature>
<gene>
    <name evidence="2" type="ORF">HHX48_07505</name>
</gene>
<evidence type="ECO:0000313" key="2">
    <source>
        <dbReference type="EMBL" id="MBD3585575.1"/>
    </source>
</evidence>
<dbReference type="InterPro" id="IPR051686">
    <property type="entry name" value="Lipoprotein_DolP"/>
</dbReference>
<reference evidence="2 3" key="1">
    <citation type="submission" date="2020-04" db="EMBL/GenBank/DDBJ databases">
        <title>Salinimonas sp. HHU 13199.</title>
        <authorList>
            <person name="Cui X."/>
            <person name="Zhang D."/>
        </authorList>
    </citation>
    <scope>NUCLEOTIDE SEQUENCE [LARGE SCALE GENOMIC DNA]</scope>
    <source>
        <strain evidence="2 3">HHU 13199</strain>
    </source>
</reference>
<evidence type="ECO:0000259" key="1">
    <source>
        <dbReference type="PROSITE" id="PS50914"/>
    </source>
</evidence>
<evidence type="ECO:0000313" key="3">
    <source>
        <dbReference type="Proteomes" id="UP000624419"/>
    </source>
</evidence>
<keyword evidence="3" id="KW-1185">Reference proteome</keyword>
<dbReference type="EMBL" id="JABBXD010000003">
    <property type="protein sequence ID" value="MBD3585575.1"/>
    <property type="molecule type" value="Genomic_DNA"/>
</dbReference>
<name>A0ABR8LN98_9ALTE</name>
<dbReference type="SMART" id="SM00749">
    <property type="entry name" value="BON"/>
    <property type="match status" value="2"/>
</dbReference>
<comment type="caution">
    <text evidence="2">The sequence shown here is derived from an EMBL/GenBank/DDBJ whole genome shotgun (WGS) entry which is preliminary data.</text>
</comment>
<feature type="domain" description="BON" evidence="1">
    <location>
        <begin position="24"/>
        <end position="92"/>
    </location>
</feature>